<dbReference type="EMBL" id="MCGO01000011">
    <property type="protein sequence ID" value="ORY48567.1"/>
    <property type="molecule type" value="Genomic_DNA"/>
</dbReference>
<protein>
    <recommendedName>
        <fullName evidence="2">CRIB domain-containing protein</fullName>
    </recommendedName>
</protein>
<name>A0A1Y2CNL1_9FUNG</name>
<proteinExistence type="predicted"/>
<keyword evidence="4" id="KW-1185">Reference proteome</keyword>
<organism evidence="3 4">
    <name type="scientific">Rhizoclosmatium globosum</name>
    <dbReference type="NCBI Taxonomy" id="329046"/>
    <lineage>
        <taxon>Eukaryota</taxon>
        <taxon>Fungi</taxon>
        <taxon>Fungi incertae sedis</taxon>
        <taxon>Chytridiomycota</taxon>
        <taxon>Chytridiomycota incertae sedis</taxon>
        <taxon>Chytridiomycetes</taxon>
        <taxon>Chytridiales</taxon>
        <taxon>Chytriomycetaceae</taxon>
        <taxon>Rhizoclosmatium</taxon>
    </lineage>
</organism>
<sequence length="171" mass="18257">MGSTLSSSQEHDWSKGYQPSESAVNKNGLRSSTRPATSSGTLTGAGSGGHLEKPKWPLMRINSTPVFSGNFGLKLSVAGGGKDEKDGLTLSRAKKRGDFRKLVESKKIVIGEPILESFQHLSHMGADEVGTTKPRPDLRKSVNAGKIVIGGPVEGSFQHTRHLGIEDVTIH</sequence>
<evidence type="ECO:0000313" key="4">
    <source>
        <dbReference type="Proteomes" id="UP000193642"/>
    </source>
</evidence>
<feature type="compositionally biased region" description="Polar residues" evidence="1">
    <location>
        <begin position="17"/>
        <end position="35"/>
    </location>
</feature>
<comment type="caution">
    <text evidence="3">The sequence shown here is derived from an EMBL/GenBank/DDBJ whole genome shotgun (WGS) entry which is preliminary data.</text>
</comment>
<feature type="domain" description="CRIB" evidence="2">
    <location>
        <begin position="110"/>
        <end position="125"/>
    </location>
</feature>
<evidence type="ECO:0000313" key="3">
    <source>
        <dbReference type="EMBL" id="ORY48567.1"/>
    </source>
</evidence>
<evidence type="ECO:0000256" key="1">
    <source>
        <dbReference type="SAM" id="MobiDB-lite"/>
    </source>
</evidence>
<dbReference type="PROSITE" id="PS50108">
    <property type="entry name" value="CRIB"/>
    <property type="match status" value="2"/>
</dbReference>
<gene>
    <name evidence="3" type="ORF">BCR33DRAFT_714327</name>
</gene>
<dbReference type="InterPro" id="IPR000095">
    <property type="entry name" value="CRIB_dom"/>
</dbReference>
<feature type="domain" description="CRIB" evidence="2">
    <location>
        <begin position="149"/>
        <end position="164"/>
    </location>
</feature>
<dbReference type="OrthoDB" id="2113174at2759"/>
<reference evidence="3 4" key="1">
    <citation type="submission" date="2016-07" db="EMBL/GenBank/DDBJ databases">
        <title>Pervasive Adenine N6-methylation of Active Genes in Fungi.</title>
        <authorList>
            <consortium name="DOE Joint Genome Institute"/>
            <person name="Mondo S.J."/>
            <person name="Dannebaum R.O."/>
            <person name="Kuo R.C."/>
            <person name="Labutti K."/>
            <person name="Haridas S."/>
            <person name="Kuo A."/>
            <person name="Salamov A."/>
            <person name="Ahrendt S.R."/>
            <person name="Lipzen A."/>
            <person name="Sullivan W."/>
            <person name="Andreopoulos W.B."/>
            <person name="Clum A."/>
            <person name="Lindquist E."/>
            <person name="Daum C."/>
            <person name="Ramamoorthy G.K."/>
            <person name="Gryganskyi A."/>
            <person name="Culley D."/>
            <person name="Magnuson J.K."/>
            <person name="James T.Y."/>
            <person name="O'Malley M.A."/>
            <person name="Stajich J.E."/>
            <person name="Spatafora J.W."/>
            <person name="Visel A."/>
            <person name="Grigoriev I.V."/>
        </authorList>
    </citation>
    <scope>NUCLEOTIDE SEQUENCE [LARGE SCALE GENOMIC DNA]</scope>
    <source>
        <strain evidence="3 4">JEL800</strain>
    </source>
</reference>
<dbReference type="Proteomes" id="UP000193642">
    <property type="component" value="Unassembled WGS sequence"/>
</dbReference>
<feature type="region of interest" description="Disordered" evidence="1">
    <location>
        <begin position="1"/>
        <end position="55"/>
    </location>
</feature>
<accession>A0A1Y2CNL1</accession>
<dbReference type="AlphaFoldDB" id="A0A1Y2CNL1"/>
<evidence type="ECO:0000259" key="2">
    <source>
        <dbReference type="PROSITE" id="PS50108"/>
    </source>
</evidence>